<dbReference type="RefSeq" id="WP_204067193.1">
    <property type="nucleotide sequence ID" value="NZ_BOOJ01000050.1"/>
</dbReference>
<evidence type="ECO:0000313" key="1">
    <source>
        <dbReference type="EMBL" id="GIH95088.1"/>
    </source>
</evidence>
<keyword evidence="2" id="KW-1185">Reference proteome</keyword>
<evidence type="ECO:0000313" key="2">
    <source>
        <dbReference type="Proteomes" id="UP000619788"/>
    </source>
</evidence>
<protein>
    <submittedName>
        <fullName evidence="1">Transcriptional regulator</fullName>
    </submittedName>
</protein>
<accession>A0A8J3WML6</accession>
<proteinExistence type="predicted"/>
<dbReference type="EMBL" id="BOOJ01000050">
    <property type="protein sequence ID" value="GIH95088.1"/>
    <property type="molecule type" value="Genomic_DNA"/>
</dbReference>
<gene>
    <name evidence="1" type="primary">paiB</name>
    <name evidence="1" type="ORF">Psi01_57180</name>
</gene>
<dbReference type="InterPro" id="IPR012349">
    <property type="entry name" value="Split_barrel_FMN-bd"/>
</dbReference>
<dbReference type="PANTHER" id="PTHR35802:SF1">
    <property type="entry name" value="PROTEASE SYNTHASE AND SPORULATION PROTEIN PAI 2"/>
    <property type="match status" value="1"/>
</dbReference>
<reference evidence="1 2" key="1">
    <citation type="submission" date="2021-01" db="EMBL/GenBank/DDBJ databases">
        <title>Whole genome shotgun sequence of Planobispora siamensis NBRC 107568.</title>
        <authorList>
            <person name="Komaki H."/>
            <person name="Tamura T."/>
        </authorList>
    </citation>
    <scope>NUCLEOTIDE SEQUENCE [LARGE SCALE GENOMIC DNA]</scope>
    <source>
        <strain evidence="1 2">NBRC 107568</strain>
    </source>
</reference>
<dbReference type="Gene3D" id="2.30.110.10">
    <property type="entry name" value="Electron Transport, Fmn-binding Protein, Chain A"/>
    <property type="match status" value="1"/>
</dbReference>
<dbReference type="Pfam" id="PF04299">
    <property type="entry name" value="FMN_bind_2"/>
    <property type="match status" value="1"/>
</dbReference>
<comment type="caution">
    <text evidence="1">The sequence shown here is derived from an EMBL/GenBank/DDBJ whole genome shotgun (WGS) entry which is preliminary data.</text>
</comment>
<dbReference type="PANTHER" id="PTHR35802">
    <property type="entry name" value="PROTEASE SYNTHASE AND SPORULATION PROTEIN PAI 2"/>
    <property type="match status" value="1"/>
</dbReference>
<dbReference type="AlphaFoldDB" id="A0A8J3WML6"/>
<sequence>MLIHPWDAAPEDEALAFVRSSGFGHLVAGGRDREVPVVVPTQFLLADDRTVLLHLARPNPVWAAVEENPAVVLSVAGDWAYVEGGWKVLPGEDDPRRGIPTTYYAAVQLLCHAEIVTDAAGKAEILRAQIAQLEGGGALVDPAEHERRFAGIRGLRLTIRKVDGKFKYGGNVDEAHRRHVAERLAERGGPGDAAARAHLLRGLEREVAGEPAAR</sequence>
<name>A0A8J3WML6_9ACTN</name>
<dbReference type="InterPro" id="IPR007396">
    <property type="entry name" value="TR_PAI2-type"/>
</dbReference>
<organism evidence="1 2">
    <name type="scientific">Planobispora siamensis</name>
    <dbReference type="NCBI Taxonomy" id="936338"/>
    <lineage>
        <taxon>Bacteria</taxon>
        <taxon>Bacillati</taxon>
        <taxon>Actinomycetota</taxon>
        <taxon>Actinomycetes</taxon>
        <taxon>Streptosporangiales</taxon>
        <taxon>Streptosporangiaceae</taxon>
        <taxon>Planobispora</taxon>
    </lineage>
</organism>
<dbReference type="Proteomes" id="UP000619788">
    <property type="component" value="Unassembled WGS sequence"/>
</dbReference>
<dbReference type="SUPFAM" id="SSF50475">
    <property type="entry name" value="FMN-binding split barrel"/>
    <property type="match status" value="1"/>
</dbReference>